<protein>
    <submittedName>
        <fullName evidence="2">Uncharacterized protein</fullName>
    </submittedName>
</protein>
<evidence type="ECO:0000313" key="3">
    <source>
        <dbReference type="Proteomes" id="UP000257109"/>
    </source>
</evidence>
<proteinExistence type="predicted"/>
<comment type="caution">
    <text evidence="2">The sequence shown here is derived from an EMBL/GenBank/DDBJ whole genome shotgun (WGS) entry which is preliminary data.</text>
</comment>
<feature type="signal peptide" evidence="1">
    <location>
        <begin position="1"/>
        <end position="27"/>
    </location>
</feature>
<keyword evidence="3" id="KW-1185">Reference proteome</keyword>
<dbReference type="EMBL" id="QJKJ01005547">
    <property type="protein sequence ID" value="RDX89880.1"/>
    <property type="molecule type" value="Genomic_DNA"/>
</dbReference>
<accession>A0A371GHA1</accession>
<keyword evidence="1" id="KW-0732">Signal</keyword>
<feature type="non-terminal residue" evidence="2">
    <location>
        <position position="1"/>
    </location>
</feature>
<evidence type="ECO:0000313" key="2">
    <source>
        <dbReference type="EMBL" id="RDX89880.1"/>
    </source>
</evidence>
<dbReference type="Proteomes" id="UP000257109">
    <property type="component" value="Unassembled WGS sequence"/>
</dbReference>
<feature type="chain" id="PRO_5016571817" evidence="1">
    <location>
        <begin position="28"/>
        <end position="130"/>
    </location>
</feature>
<sequence>MCVSHCKKLNRIMLKLLELLVVNSIDSLMISTQTRDMTLTLCVIYLKITKYTNHLFSSIKHLHYDNSSPCNSLYNKIPWRVWLSKWPRDLQHIDWPIGYHYESTIIPSQNIIIPQVNVNVITLRSGKELP</sequence>
<gene>
    <name evidence="2" type="ORF">CR513_28329</name>
</gene>
<dbReference type="AlphaFoldDB" id="A0A371GHA1"/>
<organism evidence="2 3">
    <name type="scientific">Mucuna pruriens</name>
    <name type="common">Velvet bean</name>
    <name type="synonym">Dolichos pruriens</name>
    <dbReference type="NCBI Taxonomy" id="157652"/>
    <lineage>
        <taxon>Eukaryota</taxon>
        <taxon>Viridiplantae</taxon>
        <taxon>Streptophyta</taxon>
        <taxon>Embryophyta</taxon>
        <taxon>Tracheophyta</taxon>
        <taxon>Spermatophyta</taxon>
        <taxon>Magnoliopsida</taxon>
        <taxon>eudicotyledons</taxon>
        <taxon>Gunneridae</taxon>
        <taxon>Pentapetalae</taxon>
        <taxon>rosids</taxon>
        <taxon>fabids</taxon>
        <taxon>Fabales</taxon>
        <taxon>Fabaceae</taxon>
        <taxon>Papilionoideae</taxon>
        <taxon>50 kb inversion clade</taxon>
        <taxon>NPAAA clade</taxon>
        <taxon>indigoferoid/millettioid clade</taxon>
        <taxon>Phaseoleae</taxon>
        <taxon>Mucuna</taxon>
    </lineage>
</organism>
<evidence type="ECO:0000256" key="1">
    <source>
        <dbReference type="SAM" id="SignalP"/>
    </source>
</evidence>
<reference evidence="2" key="1">
    <citation type="submission" date="2018-05" db="EMBL/GenBank/DDBJ databases">
        <title>Draft genome of Mucuna pruriens seed.</title>
        <authorList>
            <person name="Nnadi N.E."/>
            <person name="Vos R."/>
            <person name="Hasami M.H."/>
            <person name="Devisetty U.K."/>
            <person name="Aguiy J.C."/>
        </authorList>
    </citation>
    <scope>NUCLEOTIDE SEQUENCE [LARGE SCALE GENOMIC DNA]</scope>
    <source>
        <strain evidence="2">JCA_2017</strain>
    </source>
</reference>
<name>A0A371GHA1_MUCPR</name>